<dbReference type="EMBL" id="VSRR010004571">
    <property type="protein sequence ID" value="MPC40081.1"/>
    <property type="molecule type" value="Genomic_DNA"/>
</dbReference>
<evidence type="ECO:0000313" key="1">
    <source>
        <dbReference type="EMBL" id="MPC40081.1"/>
    </source>
</evidence>
<name>A0A5B7EZC6_PORTR</name>
<organism evidence="1 2">
    <name type="scientific">Portunus trituberculatus</name>
    <name type="common">Swimming crab</name>
    <name type="synonym">Neptunus trituberculatus</name>
    <dbReference type="NCBI Taxonomy" id="210409"/>
    <lineage>
        <taxon>Eukaryota</taxon>
        <taxon>Metazoa</taxon>
        <taxon>Ecdysozoa</taxon>
        <taxon>Arthropoda</taxon>
        <taxon>Crustacea</taxon>
        <taxon>Multicrustacea</taxon>
        <taxon>Malacostraca</taxon>
        <taxon>Eumalacostraca</taxon>
        <taxon>Eucarida</taxon>
        <taxon>Decapoda</taxon>
        <taxon>Pleocyemata</taxon>
        <taxon>Brachyura</taxon>
        <taxon>Eubrachyura</taxon>
        <taxon>Portunoidea</taxon>
        <taxon>Portunidae</taxon>
        <taxon>Portuninae</taxon>
        <taxon>Portunus</taxon>
    </lineage>
</organism>
<proteinExistence type="predicted"/>
<gene>
    <name evidence="1" type="ORF">E2C01_033634</name>
</gene>
<protein>
    <submittedName>
        <fullName evidence="1">Uncharacterized protein</fullName>
    </submittedName>
</protein>
<reference evidence="1 2" key="1">
    <citation type="submission" date="2019-05" db="EMBL/GenBank/DDBJ databases">
        <title>Another draft genome of Portunus trituberculatus and its Hox gene families provides insights of decapod evolution.</title>
        <authorList>
            <person name="Jeong J.-H."/>
            <person name="Song I."/>
            <person name="Kim S."/>
            <person name="Choi T."/>
            <person name="Kim D."/>
            <person name="Ryu S."/>
            <person name="Kim W."/>
        </authorList>
    </citation>
    <scope>NUCLEOTIDE SEQUENCE [LARGE SCALE GENOMIC DNA]</scope>
    <source>
        <tissue evidence="1">Muscle</tissue>
    </source>
</reference>
<sequence>MGPRLWTGGISLKATIVIWSTERVNTLSVSHKYCLNRAKPCDSPPENGKAVLRSIDCSENRVGLI</sequence>
<keyword evidence="2" id="KW-1185">Reference proteome</keyword>
<dbReference type="Proteomes" id="UP000324222">
    <property type="component" value="Unassembled WGS sequence"/>
</dbReference>
<evidence type="ECO:0000313" key="2">
    <source>
        <dbReference type="Proteomes" id="UP000324222"/>
    </source>
</evidence>
<comment type="caution">
    <text evidence="1">The sequence shown here is derived from an EMBL/GenBank/DDBJ whole genome shotgun (WGS) entry which is preliminary data.</text>
</comment>
<accession>A0A5B7EZC6</accession>
<dbReference type="AlphaFoldDB" id="A0A5B7EZC6"/>